<dbReference type="InterPro" id="IPR001387">
    <property type="entry name" value="Cro/C1-type_HTH"/>
</dbReference>
<dbReference type="InterPro" id="IPR010982">
    <property type="entry name" value="Lambda_DNA-bd_dom_sf"/>
</dbReference>
<evidence type="ECO:0000313" key="3">
    <source>
        <dbReference type="Proteomes" id="UP000031408"/>
    </source>
</evidence>
<name>A0A0C1KXN4_9BACT</name>
<dbReference type="Proteomes" id="UP000031408">
    <property type="component" value="Unassembled WGS sequence"/>
</dbReference>
<dbReference type="Gene3D" id="1.10.260.40">
    <property type="entry name" value="lambda repressor-like DNA-binding domains"/>
    <property type="match status" value="1"/>
</dbReference>
<evidence type="ECO:0000259" key="1">
    <source>
        <dbReference type="PROSITE" id="PS50943"/>
    </source>
</evidence>
<feature type="domain" description="HTH cro/C1-type" evidence="1">
    <location>
        <begin position="18"/>
        <end position="74"/>
    </location>
</feature>
<protein>
    <recommendedName>
        <fullName evidence="1">HTH cro/C1-type domain-containing protein</fullName>
    </recommendedName>
</protein>
<dbReference type="PROSITE" id="PS50943">
    <property type="entry name" value="HTH_CROC1"/>
    <property type="match status" value="1"/>
</dbReference>
<keyword evidence="3" id="KW-1185">Reference proteome</keyword>
<dbReference type="SMART" id="SM00530">
    <property type="entry name" value="HTH_XRE"/>
    <property type="match status" value="1"/>
</dbReference>
<reference evidence="2 3" key="1">
    <citation type="submission" date="2014-11" db="EMBL/GenBank/DDBJ databases">
        <title>Genome sequence of Flavihumibacter solisilvae 3-3.</title>
        <authorList>
            <person name="Zhou G."/>
            <person name="Li M."/>
            <person name="Wang G."/>
        </authorList>
    </citation>
    <scope>NUCLEOTIDE SEQUENCE [LARGE SCALE GENOMIC DNA]</scope>
    <source>
        <strain evidence="2 3">3-3</strain>
    </source>
</reference>
<dbReference type="EMBL" id="JSVC01000036">
    <property type="protein sequence ID" value="KIC92006.1"/>
    <property type="molecule type" value="Genomic_DNA"/>
</dbReference>
<dbReference type="OrthoDB" id="1098513at2"/>
<evidence type="ECO:0000313" key="2">
    <source>
        <dbReference type="EMBL" id="KIC92006.1"/>
    </source>
</evidence>
<organism evidence="2 3">
    <name type="scientific">Flavihumibacter solisilvae</name>
    <dbReference type="NCBI Taxonomy" id="1349421"/>
    <lineage>
        <taxon>Bacteria</taxon>
        <taxon>Pseudomonadati</taxon>
        <taxon>Bacteroidota</taxon>
        <taxon>Chitinophagia</taxon>
        <taxon>Chitinophagales</taxon>
        <taxon>Chitinophagaceae</taxon>
        <taxon>Flavihumibacter</taxon>
    </lineage>
</organism>
<dbReference type="SUPFAM" id="SSF47413">
    <property type="entry name" value="lambda repressor-like DNA-binding domains"/>
    <property type="match status" value="1"/>
</dbReference>
<gene>
    <name evidence="2" type="ORF">OI18_22045</name>
</gene>
<dbReference type="CDD" id="cd00093">
    <property type="entry name" value="HTH_XRE"/>
    <property type="match status" value="1"/>
</dbReference>
<proteinExistence type="predicted"/>
<comment type="caution">
    <text evidence="2">The sequence shown here is derived from an EMBL/GenBank/DDBJ whole genome shotgun (WGS) entry which is preliminary data.</text>
</comment>
<dbReference type="AlphaFoldDB" id="A0A0C1KXN4"/>
<sequence length="80" mass="9127">MAKGIQKHKLDLYIIAQVTKLRTELGYTQEDIAIHLEVSTGYIGQVESPKSRAKYNIHHLNALAKLFKCSPKDFMPEKPM</sequence>
<accession>A0A0C1KXN4</accession>
<dbReference type="GO" id="GO:0003677">
    <property type="term" value="F:DNA binding"/>
    <property type="evidence" value="ECO:0007669"/>
    <property type="project" value="InterPro"/>
</dbReference>
<dbReference type="STRING" id="1349421.OI18_22045"/>
<dbReference type="RefSeq" id="WP_039144145.1">
    <property type="nucleotide sequence ID" value="NZ_JSVC01000036.1"/>
</dbReference>